<evidence type="ECO:0000256" key="3">
    <source>
        <dbReference type="ARBA" id="ARBA00022692"/>
    </source>
</evidence>
<feature type="compositionally biased region" description="Polar residues" evidence="6">
    <location>
        <begin position="335"/>
        <end position="354"/>
    </location>
</feature>
<evidence type="ECO:0000313" key="8">
    <source>
        <dbReference type="EMBL" id="QKE88976.1"/>
    </source>
</evidence>
<feature type="transmembrane region" description="Helical" evidence="7">
    <location>
        <begin position="36"/>
        <end position="61"/>
    </location>
</feature>
<name>A0A6M8HK12_9PROT</name>
<dbReference type="PANTHER" id="PTHR39087:SF2">
    <property type="entry name" value="UPF0104 MEMBRANE PROTEIN MJ1595"/>
    <property type="match status" value="1"/>
</dbReference>
<dbReference type="KEGG" id="lck:HN018_01975"/>
<evidence type="ECO:0000256" key="7">
    <source>
        <dbReference type="SAM" id="Phobius"/>
    </source>
</evidence>
<feature type="transmembrane region" description="Helical" evidence="7">
    <location>
        <begin position="275"/>
        <end position="295"/>
    </location>
</feature>
<dbReference type="AlphaFoldDB" id="A0A6M8HK12"/>
<evidence type="ECO:0000256" key="6">
    <source>
        <dbReference type="SAM" id="MobiDB-lite"/>
    </source>
</evidence>
<proteinExistence type="predicted"/>
<feature type="transmembrane region" description="Helical" evidence="7">
    <location>
        <begin position="154"/>
        <end position="173"/>
    </location>
</feature>
<feature type="transmembrane region" description="Helical" evidence="7">
    <location>
        <begin position="124"/>
        <end position="142"/>
    </location>
</feature>
<evidence type="ECO:0008006" key="10">
    <source>
        <dbReference type="Google" id="ProtNLM"/>
    </source>
</evidence>
<evidence type="ECO:0000256" key="1">
    <source>
        <dbReference type="ARBA" id="ARBA00004651"/>
    </source>
</evidence>
<dbReference type="Proteomes" id="UP000500767">
    <property type="component" value="Chromosome"/>
</dbReference>
<feature type="region of interest" description="Disordered" evidence="6">
    <location>
        <begin position="329"/>
        <end position="363"/>
    </location>
</feature>
<dbReference type="NCBIfam" id="TIGR03476">
    <property type="entry name" value="HpnL"/>
    <property type="match status" value="1"/>
</dbReference>
<comment type="subcellular location">
    <subcellularLocation>
        <location evidence="1">Cell membrane</location>
        <topology evidence="1">Multi-pass membrane protein</topology>
    </subcellularLocation>
</comment>
<feature type="transmembrane region" description="Helical" evidence="7">
    <location>
        <begin position="213"/>
        <end position="238"/>
    </location>
</feature>
<keyword evidence="5 7" id="KW-0472">Membrane</keyword>
<dbReference type="PANTHER" id="PTHR39087">
    <property type="entry name" value="UPF0104 MEMBRANE PROTEIN MJ1595"/>
    <property type="match status" value="1"/>
</dbReference>
<dbReference type="EMBL" id="CP053708">
    <property type="protein sequence ID" value="QKE88976.1"/>
    <property type="molecule type" value="Genomic_DNA"/>
</dbReference>
<dbReference type="RefSeq" id="WP_171836091.1">
    <property type="nucleotide sequence ID" value="NZ_CP053708.1"/>
</dbReference>
<sequence>MKLLTLIGGALGAGLAIWLLTRFGLGHVLALLREAGWGIVAVMAVHLVQMLFSALGWHAIVGHARPRPSVRDFVLLRWVREGVNNLLPVAQVGGEFAAVRLLRRRGVSLVQATAGTVCDLTIEMVTQILFTITGLLLLLYLLGRSQVTDEVVGGIGIAVLVGVVFLVSQWFGLARLVETGLMKLAGHFGWQGMDEIKGLHHRLLSLYKSPRQVTLSVVFQSVSWLLGAFEVCLALHYLGHDRSLATGLVIESLGQAVKAAGFVVPGALGVSEGGFVVIGSLFGLPPAVSIALALIKRLREMAFGLPALAAWQWLERRWRPLQGAVLQGPGDTVDPTAQNHPVSPSTLPRETASATARAYGDVS</sequence>
<dbReference type="GO" id="GO:0005886">
    <property type="term" value="C:plasma membrane"/>
    <property type="evidence" value="ECO:0007669"/>
    <property type="project" value="UniProtKB-SubCell"/>
</dbReference>
<keyword evidence="2" id="KW-1003">Cell membrane</keyword>
<keyword evidence="4 7" id="KW-1133">Transmembrane helix</keyword>
<evidence type="ECO:0000256" key="5">
    <source>
        <dbReference type="ARBA" id="ARBA00023136"/>
    </source>
</evidence>
<reference evidence="8 9" key="1">
    <citation type="journal article" date="2014" name="World J. Microbiol. Biotechnol.">
        <title>Biodiversity and physiological characteristics of Antarctic and Arctic lichens-associated bacteria.</title>
        <authorList>
            <person name="Lee Y.M."/>
            <person name="Kim E.H."/>
            <person name="Lee H.K."/>
            <person name="Hong S.G."/>
        </authorList>
    </citation>
    <scope>NUCLEOTIDE SEQUENCE [LARGE SCALE GENOMIC DNA]</scope>
    <source>
        <strain evidence="8 9">PAMC 26569</strain>
    </source>
</reference>
<evidence type="ECO:0000256" key="4">
    <source>
        <dbReference type="ARBA" id="ARBA00022989"/>
    </source>
</evidence>
<dbReference type="InterPro" id="IPR022791">
    <property type="entry name" value="L-PG_synthase/AglD"/>
</dbReference>
<accession>A0A6M8HK12</accession>
<protein>
    <recommendedName>
        <fullName evidence="10">TIGR00374 family protein</fullName>
    </recommendedName>
</protein>
<organism evidence="8 9">
    <name type="scientific">Lichenicola cladoniae</name>
    <dbReference type="NCBI Taxonomy" id="1484109"/>
    <lineage>
        <taxon>Bacteria</taxon>
        <taxon>Pseudomonadati</taxon>
        <taxon>Pseudomonadota</taxon>
        <taxon>Alphaproteobacteria</taxon>
        <taxon>Acetobacterales</taxon>
        <taxon>Acetobacteraceae</taxon>
        <taxon>Lichenicola</taxon>
    </lineage>
</organism>
<evidence type="ECO:0000313" key="9">
    <source>
        <dbReference type="Proteomes" id="UP000500767"/>
    </source>
</evidence>
<dbReference type="Pfam" id="PF03706">
    <property type="entry name" value="LPG_synthase_TM"/>
    <property type="match status" value="1"/>
</dbReference>
<evidence type="ECO:0000256" key="2">
    <source>
        <dbReference type="ARBA" id="ARBA00022475"/>
    </source>
</evidence>
<keyword evidence="3 7" id="KW-0812">Transmembrane</keyword>
<gene>
    <name evidence="8" type="ORF">HN018_01975</name>
</gene>
<keyword evidence="9" id="KW-1185">Reference proteome</keyword>